<dbReference type="EMBL" id="BK015399">
    <property type="protein sequence ID" value="DAE04963.1"/>
    <property type="molecule type" value="Genomic_DNA"/>
</dbReference>
<protein>
    <submittedName>
        <fullName evidence="1">Uncharacterized protein</fullName>
    </submittedName>
</protein>
<organism evidence="1">
    <name type="scientific">Microviridae sp. ctHN216</name>
    <dbReference type="NCBI Taxonomy" id="2824990"/>
    <lineage>
        <taxon>Viruses</taxon>
        <taxon>Monodnaviria</taxon>
        <taxon>Sangervirae</taxon>
        <taxon>Phixviricota</taxon>
        <taxon>Malgrandaviricetes</taxon>
        <taxon>Petitvirales</taxon>
        <taxon>Microviridae</taxon>
    </lineage>
</organism>
<evidence type="ECO:0000313" key="1">
    <source>
        <dbReference type="EMBL" id="DAE04963.1"/>
    </source>
</evidence>
<name>A0A8S5PEU8_9VIRU</name>
<proteinExistence type="predicted"/>
<accession>A0A8S5PEU8</accession>
<reference evidence="1" key="1">
    <citation type="journal article" date="2021" name="Proc. Natl. Acad. Sci. U.S.A.">
        <title>A Catalog of Tens of Thousands of Viruses from Human Metagenomes Reveals Hidden Associations with Chronic Diseases.</title>
        <authorList>
            <person name="Tisza M.J."/>
            <person name="Buck C.B."/>
        </authorList>
    </citation>
    <scope>NUCLEOTIDE SEQUENCE</scope>
    <source>
        <strain evidence="1">CtHN216</strain>
    </source>
</reference>
<sequence>MQSKRSGQSPRSILLDYLCVTDTLCVHVAICH</sequence>